<dbReference type="InterPro" id="IPR001789">
    <property type="entry name" value="Sig_transdc_resp-reg_receiver"/>
</dbReference>
<dbReference type="SMART" id="SM00091">
    <property type="entry name" value="PAS"/>
    <property type="match status" value="1"/>
</dbReference>
<dbReference type="SUPFAM" id="SSF55785">
    <property type="entry name" value="PYP-like sensor domain (PAS domain)"/>
    <property type="match status" value="1"/>
</dbReference>
<dbReference type="Pfam" id="PF02518">
    <property type="entry name" value="HATPase_c"/>
    <property type="match status" value="1"/>
</dbReference>
<dbReference type="CDD" id="cd00130">
    <property type="entry name" value="PAS"/>
    <property type="match status" value="1"/>
</dbReference>
<dbReference type="AlphaFoldDB" id="A0A859QQ48"/>
<dbReference type="InterPro" id="IPR003594">
    <property type="entry name" value="HATPase_dom"/>
</dbReference>
<dbReference type="CDD" id="cd17534">
    <property type="entry name" value="REC_DC-like"/>
    <property type="match status" value="1"/>
</dbReference>
<dbReference type="Gene3D" id="1.10.287.130">
    <property type="match status" value="1"/>
</dbReference>
<comment type="catalytic activity">
    <reaction evidence="1">
        <text>ATP + protein L-histidine = ADP + protein N-phospho-L-histidine.</text>
        <dbReference type="EC" id="2.7.13.3"/>
    </reaction>
</comment>
<evidence type="ECO:0000256" key="1">
    <source>
        <dbReference type="ARBA" id="ARBA00000085"/>
    </source>
</evidence>
<keyword evidence="6" id="KW-0418">Kinase</keyword>
<dbReference type="GO" id="GO:0005524">
    <property type="term" value="F:ATP binding"/>
    <property type="evidence" value="ECO:0007669"/>
    <property type="project" value="UniProtKB-KW"/>
</dbReference>
<dbReference type="PROSITE" id="PS50113">
    <property type="entry name" value="PAC"/>
    <property type="match status" value="1"/>
</dbReference>
<dbReference type="KEGG" id="emx:FKV68_09020"/>
<dbReference type="InterPro" id="IPR013767">
    <property type="entry name" value="PAS_fold"/>
</dbReference>
<dbReference type="PRINTS" id="PR00344">
    <property type="entry name" value="BCTRLSENSOR"/>
</dbReference>
<dbReference type="SMART" id="SM00448">
    <property type="entry name" value="REC"/>
    <property type="match status" value="1"/>
</dbReference>
<dbReference type="SMART" id="SM00086">
    <property type="entry name" value="PAC"/>
    <property type="match status" value="1"/>
</dbReference>
<dbReference type="Gene3D" id="3.30.450.20">
    <property type="entry name" value="PAS domain"/>
    <property type="match status" value="1"/>
</dbReference>
<dbReference type="PANTHER" id="PTHR43065">
    <property type="entry name" value="SENSOR HISTIDINE KINASE"/>
    <property type="match status" value="1"/>
</dbReference>
<dbReference type="NCBIfam" id="TIGR00229">
    <property type="entry name" value="sensory_box"/>
    <property type="match status" value="1"/>
</dbReference>
<evidence type="ECO:0000256" key="2">
    <source>
        <dbReference type="ARBA" id="ARBA00012438"/>
    </source>
</evidence>
<accession>A0A859QQ48</accession>
<proteinExistence type="predicted"/>
<evidence type="ECO:0000256" key="5">
    <source>
        <dbReference type="ARBA" id="ARBA00022741"/>
    </source>
</evidence>
<dbReference type="Gene3D" id="3.30.565.10">
    <property type="entry name" value="Histidine kinase-like ATPase, C-terminal domain"/>
    <property type="match status" value="1"/>
</dbReference>
<dbReference type="Gene3D" id="3.40.50.2300">
    <property type="match status" value="1"/>
</dbReference>
<dbReference type="CDD" id="cd00082">
    <property type="entry name" value="HisKA"/>
    <property type="match status" value="1"/>
</dbReference>
<dbReference type="EC" id="2.7.13.3" evidence="2"/>
<evidence type="ECO:0000256" key="7">
    <source>
        <dbReference type="ARBA" id="ARBA00022840"/>
    </source>
</evidence>
<evidence type="ECO:0000313" key="10">
    <source>
        <dbReference type="Proteomes" id="UP000510721"/>
    </source>
</evidence>
<dbReference type="SUPFAM" id="SSF47384">
    <property type="entry name" value="Homodimeric domain of signal transducing histidine kinase"/>
    <property type="match status" value="1"/>
</dbReference>
<evidence type="ECO:0000313" key="9">
    <source>
        <dbReference type="EMBL" id="QLL61579.1"/>
    </source>
</evidence>
<dbReference type="InterPro" id="IPR005467">
    <property type="entry name" value="His_kinase_dom"/>
</dbReference>
<dbReference type="InterPro" id="IPR011006">
    <property type="entry name" value="CheY-like_superfamily"/>
</dbReference>
<dbReference type="PROSITE" id="PS50109">
    <property type="entry name" value="HIS_KIN"/>
    <property type="match status" value="1"/>
</dbReference>
<evidence type="ECO:0000256" key="8">
    <source>
        <dbReference type="ARBA" id="ARBA00023012"/>
    </source>
</evidence>
<dbReference type="Proteomes" id="UP000510721">
    <property type="component" value="Chromosome"/>
</dbReference>
<dbReference type="PROSITE" id="PS50110">
    <property type="entry name" value="RESPONSE_REGULATORY"/>
    <property type="match status" value="1"/>
</dbReference>
<sequence>MSRKSILVVEDDRVVSRDIQLQLRNIGYDVAGAAVSGEQAIAMAASQKPDLVLMDIRLEGDMDGIQAATAIRERMRVPIVYLTAYADDETVRRAGESEPFGYLLKPFEETQLRAAIEMALYKHAAEKRLHESERRYATTLSSIGDAVIATDSAGLITFMNPVAEGLTKWKMAEAVGQPVVNIFRIINEDSRQTVEDPVAKVLRLGTIVGLANHTLLIAKDGTEIHIDDSGAPIIDDHGEISGAVLVFRDIGHRKQMDDALRQAQADLALVGRLTRLGELAASIAHEVNQPLTAIVSNAETCLRFLEQAKAAAERMSQNSHRAGEVVRSIRSLAGNAPDKFTEIDLNEVVMEVVGLLRGEIKRHGASVETSLTPAPSLVQGDRVQLQQVILNLVMNALEAMSAAAVSTRTISIGSHRPEDSEIELFVSDTGPGLGPVDGERVFDAMFTTKREGMGLGLSICRSIIEAHGGTIRADISHSEPGATFRFSLPLANGNLAK</sequence>
<reference evidence="9 10" key="1">
    <citation type="submission" date="2019-06" db="EMBL/GenBank/DDBJ databases">
        <title>Complete genome sequence of Ensifer mexicanus ITTG R7 isolated from nodules of Acacia angustissima (Mill.) Kuntze.</title>
        <authorList>
            <person name="Rincon-Rosales R."/>
            <person name="Rogel M.A."/>
            <person name="Guerrero G."/>
            <person name="Rincon-Molina C.I."/>
            <person name="Lopez-Lopez A."/>
            <person name="Martinez-Romero E."/>
        </authorList>
    </citation>
    <scope>NUCLEOTIDE SEQUENCE [LARGE SCALE GENOMIC DNA]</scope>
    <source>
        <strain evidence="9 10">ITTG R7</strain>
    </source>
</reference>
<evidence type="ECO:0000256" key="4">
    <source>
        <dbReference type="ARBA" id="ARBA00022679"/>
    </source>
</evidence>
<keyword evidence="10" id="KW-1185">Reference proteome</keyword>
<dbReference type="RefSeq" id="WP_180941129.1">
    <property type="nucleotide sequence ID" value="NZ_CP041238.1"/>
</dbReference>
<dbReference type="InterPro" id="IPR036097">
    <property type="entry name" value="HisK_dim/P_sf"/>
</dbReference>
<dbReference type="InterPro" id="IPR035965">
    <property type="entry name" value="PAS-like_dom_sf"/>
</dbReference>
<dbReference type="InterPro" id="IPR000014">
    <property type="entry name" value="PAS"/>
</dbReference>
<dbReference type="InterPro" id="IPR004358">
    <property type="entry name" value="Sig_transdc_His_kin-like_C"/>
</dbReference>
<dbReference type="SUPFAM" id="SSF55874">
    <property type="entry name" value="ATPase domain of HSP90 chaperone/DNA topoisomerase II/histidine kinase"/>
    <property type="match status" value="1"/>
</dbReference>
<dbReference type="SMART" id="SM00388">
    <property type="entry name" value="HisKA"/>
    <property type="match status" value="1"/>
</dbReference>
<dbReference type="SMART" id="SM00387">
    <property type="entry name" value="HATPase_c"/>
    <property type="match status" value="1"/>
</dbReference>
<dbReference type="InterPro" id="IPR036890">
    <property type="entry name" value="HATPase_C_sf"/>
</dbReference>
<organism evidence="9 10">
    <name type="scientific">Sinorhizobium mexicanum</name>
    <dbReference type="NCBI Taxonomy" id="375549"/>
    <lineage>
        <taxon>Bacteria</taxon>
        <taxon>Pseudomonadati</taxon>
        <taxon>Pseudomonadota</taxon>
        <taxon>Alphaproteobacteria</taxon>
        <taxon>Hyphomicrobiales</taxon>
        <taxon>Rhizobiaceae</taxon>
        <taxon>Sinorhizobium/Ensifer group</taxon>
        <taxon>Sinorhizobium</taxon>
    </lineage>
</organism>
<dbReference type="EMBL" id="CP041238">
    <property type="protein sequence ID" value="QLL61579.1"/>
    <property type="molecule type" value="Genomic_DNA"/>
</dbReference>
<dbReference type="Pfam" id="PF00512">
    <property type="entry name" value="HisKA"/>
    <property type="match status" value="1"/>
</dbReference>
<keyword evidence="4" id="KW-0808">Transferase</keyword>
<keyword evidence="3" id="KW-0597">Phosphoprotein</keyword>
<dbReference type="GO" id="GO:0006355">
    <property type="term" value="P:regulation of DNA-templated transcription"/>
    <property type="evidence" value="ECO:0007669"/>
    <property type="project" value="InterPro"/>
</dbReference>
<evidence type="ECO:0000256" key="3">
    <source>
        <dbReference type="ARBA" id="ARBA00022553"/>
    </source>
</evidence>
<dbReference type="PANTHER" id="PTHR43065:SF10">
    <property type="entry name" value="PEROXIDE STRESS-ACTIVATED HISTIDINE KINASE MAK3"/>
    <property type="match status" value="1"/>
</dbReference>
<keyword evidence="7" id="KW-0067">ATP-binding</keyword>
<gene>
    <name evidence="9" type="ORF">FKV68_09020</name>
</gene>
<dbReference type="PROSITE" id="PS50112">
    <property type="entry name" value="PAS"/>
    <property type="match status" value="1"/>
</dbReference>
<evidence type="ECO:0000256" key="6">
    <source>
        <dbReference type="ARBA" id="ARBA00022777"/>
    </source>
</evidence>
<dbReference type="InterPro" id="IPR003661">
    <property type="entry name" value="HisK_dim/P_dom"/>
</dbReference>
<dbReference type="InterPro" id="IPR000700">
    <property type="entry name" value="PAS-assoc_C"/>
</dbReference>
<protein>
    <recommendedName>
        <fullName evidence="2">histidine kinase</fullName>
        <ecNumber evidence="2">2.7.13.3</ecNumber>
    </recommendedName>
</protein>
<name>A0A859QQ48_9HYPH</name>
<dbReference type="SUPFAM" id="SSF52172">
    <property type="entry name" value="CheY-like"/>
    <property type="match status" value="1"/>
</dbReference>
<keyword evidence="5" id="KW-0547">Nucleotide-binding</keyword>
<dbReference type="Pfam" id="PF00989">
    <property type="entry name" value="PAS"/>
    <property type="match status" value="1"/>
</dbReference>
<keyword evidence="8" id="KW-0902">Two-component regulatory system</keyword>
<dbReference type="Pfam" id="PF00072">
    <property type="entry name" value="Response_reg"/>
    <property type="match status" value="1"/>
</dbReference>
<dbReference type="GO" id="GO:0000155">
    <property type="term" value="F:phosphorelay sensor kinase activity"/>
    <property type="evidence" value="ECO:0007669"/>
    <property type="project" value="InterPro"/>
</dbReference>
<dbReference type="InterPro" id="IPR001610">
    <property type="entry name" value="PAC"/>
</dbReference>